<dbReference type="GO" id="GO:0016491">
    <property type="term" value="F:oxidoreductase activity"/>
    <property type="evidence" value="ECO:0007669"/>
    <property type="project" value="UniProtKB-KW"/>
</dbReference>
<dbReference type="InterPro" id="IPR036291">
    <property type="entry name" value="NAD(P)-bd_dom_sf"/>
</dbReference>
<keyword evidence="2" id="KW-0472">Membrane</keyword>
<dbReference type="Proteomes" id="UP000663823">
    <property type="component" value="Unassembled WGS sequence"/>
</dbReference>
<keyword evidence="2" id="KW-0812">Transmembrane</keyword>
<feature type="transmembrane region" description="Helical" evidence="2">
    <location>
        <begin position="38"/>
        <end position="55"/>
    </location>
</feature>
<evidence type="ECO:0000256" key="1">
    <source>
        <dbReference type="ARBA" id="ARBA00023002"/>
    </source>
</evidence>
<dbReference type="EMBL" id="CAJOAX010004847">
    <property type="protein sequence ID" value="CAF3923909.1"/>
    <property type="molecule type" value="Genomic_DNA"/>
</dbReference>
<dbReference type="AlphaFoldDB" id="A0A819IZ44"/>
<dbReference type="InterPro" id="IPR002347">
    <property type="entry name" value="SDR_fam"/>
</dbReference>
<keyword evidence="2" id="KW-1133">Transmembrane helix</keyword>
<proteinExistence type="predicted"/>
<organism evidence="3 4">
    <name type="scientific">Rotaria sordida</name>
    <dbReference type="NCBI Taxonomy" id="392033"/>
    <lineage>
        <taxon>Eukaryota</taxon>
        <taxon>Metazoa</taxon>
        <taxon>Spiralia</taxon>
        <taxon>Gnathifera</taxon>
        <taxon>Rotifera</taxon>
        <taxon>Eurotatoria</taxon>
        <taxon>Bdelloidea</taxon>
        <taxon>Philodinida</taxon>
        <taxon>Philodinidae</taxon>
        <taxon>Rotaria</taxon>
    </lineage>
</organism>
<gene>
    <name evidence="3" type="ORF">OTI717_LOCUS24970</name>
</gene>
<comment type="caution">
    <text evidence="3">The sequence shown here is derived from an EMBL/GenBank/DDBJ whole genome shotgun (WGS) entry which is preliminary data.</text>
</comment>
<evidence type="ECO:0000256" key="2">
    <source>
        <dbReference type="SAM" id="Phobius"/>
    </source>
</evidence>
<protein>
    <submittedName>
        <fullName evidence="3">Uncharacterized protein</fullName>
    </submittedName>
</protein>
<dbReference type="SUPFAM" id="SSF51735">
    <property type="entry name" value="NAD(P)-binding Rossmann-fold domains"/>
    <property type="match status" value="1"/>
</dbReference>
<dbReference type="PRINTS" id="PR00081">
    <property type="entry name" value="GDHRDH"/>
</dbReference>
<dbReference type="Pfam" id="PF00106">
    <property type="entry name" value="adh_short"/>
    <property type="match status" value="1"/>
</dbReference>
<keyword evidence="1" id="KW-0560">Oxidoreductase</keyword>
<name>A0A819IZ44_9BILA</name>
<evidence type="ECO:0000313" key="4">
    <source>
        <dbReference type="Proteomes" id="UP000663823"/>
    </source>
</evidence>
<sequence length="351" mass="39676">MFITPLLYQPETQSFIFLILNIIIIFLISFFIQSYSFILLFIYFLIVIFICRKLAHGHSYIPSKNTDLTGQTIIITGAASGIGRVAAIEFAKLGAKVILGIRDQNRAEQVAQDLESKANIIGTNKIIGYDLDLSNLSIVKDFAEKILKDEECINILLNNAGTAYVKHTLTFDGLEMDFGTNHIGHFYLTKLLLSLLIKSKGRIINVSSIGHCFIDNKINYEFPSSSYDARLAYNQSKLAQIWHAYLLQERYGEQGINAYSLHPGIIYTGLTRQIPKFFELIYQLILFIVGKSLYEGAQTSLYCSLSNKAKPGKFHADCKEAKSSPLAYNKILAEECWNFSEKIINEKTKDF</sequence>
<feature type="transmembrane region" description="Helical" evidence="2">
    <location>
        <begin position="12"/>
        <end position="32"/>
    </location>
</feature>
<reference evidence="3" key="1">
    <citation type="submission" date="2021-02" db="EMBL/GenBank/DDBJ databases">
        <authorList>
            <person name="Nowell W R."/>
        </authorList>
    </citation>
    <scope>NUCLEOTIDE SEQUENCE</scope>
</reference>
<dbReference type="PANTHER" id="PTHR43157">
    <property type="entry name" value="PHOSPHATIDYLINOSITOL-GLYCAN BIOSYNTHESIS CLASS F PROTEIN-RELATED"/>
    <property type="match status" value="1"/>
</dbReference>
<evidence type="ECO:0000313" key="3">
    <source>
        <dbReference type="EMBL" id="CAF3923909.1"/>
    </source>
</evidence>
<dbReference type="PANTHER" id="PTHR43157:SF31">
    <property type="entry name" value="PHOSPHATIDYLINOSITOL-GLYCAN BIOSYNTHESIS CLASS F PROTEIN"/>
    <property type="match status" value="1"/>
</dbReference>
<accession>A0A819IZ44</accession>
<dbReference type="Gene3D" id="3.40.50.720">
    <property type="entry name" value="NAD(P)-binding Rossmann-like Domain"/>
    <property type="match status" value="1"/>
</dbReference>